<evidence type="ECO:0000256" key="5">
    <source>
        <dbReference type="ARBA" id="ARBA00023237"/>
    </source>
</evidence>
<evidence type="ECO:0000256" key="2">
    <source>
        <dbReference type="ARBA" id="ARBA00006275"/>
    </source>
</evidence>
<keyword evidence="10" id="KW-1185">Reference proteome</keyword>
<dbReference type="InterPro" id="IPR011990">
    <property type="entry name" value="TPR-like_helical_dom_sf"/>
</dbReference>
<dbReference type="Pfam" id="PF07980">
    <property type="entry name" value="SusD_RagB"/>
    <property type="match status" value="1"/>
</dbReference>
<dbReference type="STRING" id="1033731.SAMN05444145_101155"/>
<dbReference type="InterPro" id="IPR012944">
    <property type="entry name" value="SusD_RagB_dom"/>
</dbReference>
<evidence type="ECO:0000256" key="1">
    <source>
        <dbReference type="ARBA" id="ARBA00004442"/>
    </source>
</evidence>
<dbReference type="Pfam" id="PF14322">
    <property type="entry name" value="SusD-like_3"/>
    <property type="match status" value="1"/>
</dbReference>
<feature type="domain" description="SusD-like N-terminal" evidence="8">
    <location>
        <begin position="22"/>
        <end position="228"/>
    </location>
</feature>
<evidence type="ECO:0000256" key="4">
    <source>
        <dbReference type="ARBA" id="ARBA00023136"/>
    </source>
</evidence>
<dbReference type="GO" id="GO:0009279">
    <property type="term" value="C:cell outer membrane"/>
    <property type="evidence" value="ECO:0007669"/>
    <property type="project" value="UniProtKB-SubCell"/>
</dbReference>
<evidence type="ECO:0000256" key="3">
    <source>
        <dbReference type="ARBA" id="ARBA00022729"/>
    </source>
</evidence>
<dbReference type="OrthoDB" id="724176at2"/>
<dbReference type="InterPro" id="IPR033985">
    <property type="entry name" value="SusD-like_N"/>
</dbReference>
<dbReference type="SUPFAM" id="SSF48452">
    <property type="entry name" value="TPR-like"/>
    <property type="match status" value="1"/>
</dbReference>
<comment type="similarity">
    <text evidence="2">Belongs to the SusD family.</text>
</comment>
<keyword evidence="4" id="KW-0472">Membrane</keyword>
<proteinExistence type="inferred from homology"/>
<organism evidence="9 10">
    <name type="scientific">Alistipes timonensis JC136</name>
    <dbReference type="NCBI Taxonomy" id="1033731"/>
    <lineage>
        <taxon>Bacteria</taxon>
        <taxon>Pseudomonadati</taxon>
        <taxon>Bacteroidota</taxon>
        <taxon>Bacteroidia</taxon>
        <taxon>Bacteroidales</taxon>
        <taxon>Rikenellaceae</taxon>
        <taxon>Alistipes</taxon>
    </lineage>
</organism>
<name>A0A1H3XA27_9BACT</name>
<feature type="signal peptide" evidence="6">
    <location>
        <begin position="1"/>
        <end position="20"/>
    </location>
</feature>
<evidence type="ECO:0000259" key="8">
    <source>
        <dbReference type="Pfam" id="PF14322"/>
    </source>
</evidence>
<gene>
    <name evidence="9" type="ORF">SAMN05444145_101155</name>
</gene>
<dbReference type="Gene3D" id="1.25.40.390">
    <property type="match status" value="1"/>
</dbReference>
<accession>A0A1H3XA27</accession>
<feature type="domain" description="RagB/SusD" evidence="7">
    <location>
        <begin position="319"/>
        <end position="617"/>
    </location>
</feature>
<evidence type="ECO:0000259" key="7">
    <source>
        <dbReference type="Pfam" id="PF07980"/>
    </source>
</evidence>
<feature type="chain" id="PRO_5010245512" evidence="6">
    <location>
        <begin position="21"/>
        <end position="621"/>
    </location>
</feature>
<keyword evidence="5" id="KW-0998">Cell outer membrane</keyword>
<evidence type="ECO:0000313" key="10">
    <source>
        <dbReference type="Proteomes" id="UP000183253"/>
    </source>
</evidence>
<dbReference type="EMBL" id="FNRI01000001">
    <property type="protein sequence ID" value="SDZ96237.1"/>
    <property type="molecule type" value="Genomic_DNA"/>
</dbReference>
<evidence type="ECO:0000313" key="9">
    <source>
        <dbReference type="EMBL" id="SDZ96237.1"/>
    </source>
</evidence>
<comment type="subcellular location">
    <subcellularLocation>
        <location evidence="1">Cell outer membrane</location>
    </subcellularLocation>
</comment>
<evidence type="ECO:0000256" key="6">
    <source>
        <dbReference type="SAM" id="SignalP"/>
    </source>
</evidence>
<keyword evidence="3 6" id="KW-0732">Signal</keyword>
<protein>
    <submittedName>
        <fullName evidence="9">Starch-binding associating with outer membrane</fullName>
    </submittedName>
</protein>
<reference evidence="9 10" key="1">
    <citation type="submission" date="2016-10" db="EMBL/GenBank/DDBJ databases">
        <authorList>
            <person name="de Groot N.N."/>
        </authorList>
    </citation>
    <scope>NUCLEOTIDE SEQUENCE [LARGE SCALE GENOMIC DNA]</scope>
    <source>
        <strain evidence="9 10">DSM 25383</strain>
    </source>
</reference>
<sequence length="621" mass="70626">MKIRIYLILALAGFSLSASCSYLDQVPEDELTLEMVFNDKTRTEDWLAGIYAGIADPYWDYMNKAGYDTLGDDMTLPAAWTTFDWTVLHMVAGNWSPATEWKMYYWSELPKYIRSAYIFLDHVKPLPQDGVTASEVALMKNEARFMIAYYYWLLIETYGPIPFSPGLVDAGASNEELLIGQTPFDTIVDWIDKELTEAAKGLPAYYTNNNKFGRATSVMCHAVRARMLLFAASDLVNGNPDYAGHVNKKGEALFSTQHDPSKWTKAAEACRELIELAEGNGYRLYTELTADGKIDPFLSYQNMMFTRWTDGNKEILFARPGGCNIWDYEKHATPRGSGGNGGLGVSQSLVDAFFMKNGLPIDDPASGYSDVGYSTASDRRNTEWIEGSPTETPGEITTAGTYNMYCNREARFYVTVLYNDAWFRESNRRTEFHNPDMDGGGYNSPQAGYLLRKKVHPDHNELNDNYIYRPGILYRLGEAYLNYAEALNECDPGNADILFYLNKIRERAGIPTYGPGPDQIAVDASDQIAMRKLIRMERRVELCVEGVRYNDLRRWKEAGNVLNGPVYGMNVNATTKDGYFRRTLLDYKHVYRKAFYFMPVPSWEMDKNPNLVQNPYWSTQE</sequence>
<dbReference type="PROSITE" id="PS51257">
    <property type="entry name" value="PROKAR_LIPOPROTEIN"/>
    <property type="match status" value="1"/>
</dbReference>
<dbReference type="AlphaFoldDB" id="A0A1H3XA27"/>
<dbReference type="Proteomes" id="UP000183253">
    <property type="component" value="Unassembled WGS sequence"/>
</dbReference>
<dbReference type="RefSeq" id="WP_010259238.1">
    <property type="nucleotide sequence ID" value="NZ_CAEG01000001.1"/>
</dbReference>